<accession>A0ABW2KRV5</accession>
<dbReference type="Proteomes" id="UP001596456">
    <property type="component" value="Unassembled WGS sequence"/>
</dbReference>
<dbReference type="Pfam" id="PF05954">
    <property type="entry name" value="Phage_GPD"/>
    <property type="match status" value="1"/>
</dbReference>
<reference evidence="2" key="1">
    <citation type="journal article" date="2019" name="Int. J. Syst. Evol. Microbiol.">
        <title>The Global Catalogue of Microorganisms (GCM) 10K type strain sequencing project: providing services to taxonomists for standard genome sequencing and annotation.</title>
        <authorList>
            <consortium name="The Broad Institute Genomics Platform"/>
            <consortium name="The Broad Institute Genome Sequencing Center for Infectious Disease"/>
            <person name="Wu L."/>
            <person name="Ma J."/>
        </authorList>
    </citation>
    <scope>NUCLEOTIDE SEQUENCE [LARGE SCALE GENOMIC DNA]</scope>
    <source>
        <strain evidence="2">CGMCC 1.16275</strain>
    </source>
</reference>
<dbReference type="RefSeq" id="WP_377357359.1">
    <property type="nucleotide sequence ID" value="NZ_JBHTCM010000007.1"/>
</dbReference>
<protein>
    <submittedName>
        <fullName evidence="1">Contractile injection system protein, VgrG/Pvc8 family</fullName>
    </submittedName>
</protein>
<name>A0ABW2KRV5_9PROT</name>
<organism evidence="1 2">
    <name type="scientific">Rhodocista pekingensis</name>
    <dbReference type="NCBI Taxonomy" id="201185"/>
    <lineage>
        <taxon>Bacteria</taxon>
        <taxon>Pseudomonadati</taxon>
        <taxon>Pseudomonadota</taxon>
        <taxon>Alphaproteobacteria</taxon>
        <taxon>Rhodospirillales</taxon>
        <taxon>Azospirillaceae</taxon>
        <taxon>Rhodocista</taxon>
    </lineage>
</organism>
<evidence type="ECO:0000313" key="1">
    <source>
        <dbReference type="EMBL" id="MFC7332737.1"/>
    </source>
</evidence>
<proteinExistence type="predicted"/>
<sequence length="330" mass="34672">MPRYAMVPDWRLLADGADITARMRDRLLRLTLTDEAGIASDTLEVELDNRDGALALPRTGAELSLSLGWAGQGLTPMGLFTVDEVRSSGPVRTLTIAAKAADVRASYKAPRTRSWHDTTLGDLVRSVAGSHGLVPAVAPGLASIPVPHLDQTAESDMALLTRLARDHDAVAKPANGRLVFVPRGEAKTVSGRSLPPASLSPEDGITSWTATLSDRGRYGAVTAHWHDPSTAERRSVTVGGDEPTLTLPHAFPTEDAARRAAAAKLAALSRGTARLRLTCPADLTLAAEVRLTVSGLDAAADGTWTITKATHTLSGAGFTTEIEAEGVGDV</sequence>
<dbReference type="SUPFAM" id="SSF69279">
    <property type="entry name" value="Phage tail proteins"/>
    <property type="match status" value="1"/>
</dbReference>
<dbReference type="InterPro" id="IPR052726">
    <property type="entry name" value="Phage_Baseplate_Hub"/>
</dbReference>
<evidence type="ECO:0000313" key="2">
    <source>
        <dbReference type="Proteomes" id="UP001596456"/>
    </source>
</evidence>
<gene>
    <name evidence="1" type="ORF">ACFQPS_06145</name>
</gene>
<dbReference type="PANTHER" id="PTHR35862">
    <property type="entry name" value="FELS-2 PROPHAGE PROTEIN"/>
    <property type="match status" value="1"/>
</dbReference>
<dbReference type="PANTHER" id="PTHR35862:SF3">
    <property type="entry name" value="FELS-2 PROPHAGE PROTEIN"/>
    <property type="match status" value="1"/>
</dbReference>
<dbReference type="EMBL" id="JBHTCM010000007">
    <property type="protein sequence ID" value="MFC7332737.1"/>
    <property type="molecule type" value="Genomic_DNA"/>
</dbReference>
<keyword evidence="2" id="KW-1185">Reference proteome</keyword>
<comment type="caution">
    <text evidence="1">The sequence shown here is derived from an EMBL/GenBank/DDBJ whole genome shotgun (WGS) entry which is preliminary data.</text>
</comment>